<name>A0A553PKM6_TIGCA</name>
<gene>
    <name evidence="1" type="ORF">TCAL_14447</name>
</gene>
<dbReference type="Proteomes" id="UP000318571">
    <property type="component" value="Chromosome 11"/>
</dbReference>
<dbReference type="AlphaFoldDB" id="A0A553PKM6"/>
<comment type="caution">
    <text evidence="1">The sequence shown here is derived from an EMBL/GenBank/DDBJ whole genome shotgun (WGS) entry which is preliminary data.</text>
</comment>
<sequence length="223" mass="25920">MNVSAVFNDTKDPVPSGRLWSGSFDTSGAENPHLSSYAHYHGPKVVYHDRRSEIASRPSSLRLLSGTNDRAWDLTGSTLPYHREAWNSETKHLALSAFQDRDNYQTTYHKDHRSFSRDEQLAATFWSHERVQRPWLQLNPAITTGTNFKLQHREPTLKDENRIHPTEAQLSTLPHYLQPLLSLEKSEIQTSYQNPFRAPTFYFDETNRRRQDTPDHLQKTFIA</sequence>
<keyword evidence="2" id="KW-1185">Reference proteome</keyword>
<evidence type="ECO:0000313" key="2">
    <source>
        <dbReference type="Proteomes" id="UP000318571"/>
    </source>
</evidence>
<dbReference type="EMBL" id="VCGU01000003">
    <property type="protein sequence ID" value="TRY78213.1"/>
    <property type="molecule type" value="Genomic_DNA"/>
</dbReference>
<evidence type="ECO:0000313" key="1">
    <source>
        <dbReference type="EMBL" id="TRY78213.1"/>
    </source>
</evidence>
<reference evidence="1 2" key="1">
    <citation type="journal article" date="2018" name="Nat. Ecol. Evol.">
        <title>Genomic signatures of mitonuclear coevolution across populations of Tigriopus californicus.</title>
        <authorList>
            <person name="Barreto F.S."/>
            <person name="Watson E.T."/>
            <person name="Lima T.G."/>
            <person name="Willett C.S."/>
            <person name="Edmands S."/>
            <person name="Li W."/>
            <person name="Burton R.S."/>
        </authorList>
    </citation>
    <scope>NUCLEOTIDE SEQUENCE [LARGE SCALE GENOMIC DNA]</scope>
    <source>
        <strain evidence="1 2">San Diego</strain>
    </source>
</reference>
<proteinExistence type="predicted"/>
<protein>
    <submittedName>
        <fullName evidence="1">Uncharacterized protein</fullName>
    </submittedName>
</protein>
<accession>A0A553PKM6</accession>
<organism evidence="1 2">
    <name type="scientific">Tigriopus californicus</name>
    <name type="common">Marine copepod</name>
    <dbReference type="NCBI Taxonomy" id="6832"/>
    <lineage>
        <taxon>Eukaryota</taxon>
        <taxon>Metazoa</taxon>
        <taxon>Ecdysozoa</taxon>
        <taxon>Arthropoda</taxon>
        <taxon>Crustacea</taxon>
        <taxon>Multicrustacea</taxon>
        <taxon>Hexanauplia</taxon>
        <taxon>Copepoda</taxon>
        <taxon>Harpacticoida</taxon>
        <taxon>Harpacticidae</taxon>
        <taxon>Tigriopus</taxon>
    </lineage>
</organism>